<dbReference type="RefSeq" id="WP_203193396.1">
    <property type="nucleotide sequence ID" value="NZ_CP063362.1"/>
</dbReference>
<keyword evidence="2 4" id="KW-0808">Transferase</keyword>
<protein>
    <submittedName>
        <fullName evidence="4">16S rRNA (Guanine(966)-N(2))-methyltransferase RsmD</fullName>
        <ecNumber evidence="4">2.1.1.171</ecNumber>
    </submittedName>
</protein>
<dbReference type="AlphaFoldDB" id="A0A974SIS5"/>
<dbReference type="InterPro" id="IPR004398">
    <property type="entry name" value="RNA_MeTrfase_RsmD"/>
</dbReference>
<dbReference type="PROSITE" id="PS00092">
    <property type="entry name" value="N6_MTASE"/>
    <property type="match status" value="1"/>
</dbReference>
<reference evidence="4 5" key="1">
    <citation type="submission" date="2020-10" db="EMBL/GenBank/DDBJ databases">
        <title>Degradation of 1,4-Dioxane by Xanthobacter sp. YN2, via a Novel Group-2 Soluble Di-Iron Monooxygenase.</title>
        <authorList>
            <person name="Ma F."/>
            <person name="Wang Y."/>
            <person name="Yang J."/>
            <person name="Guo H."/>
            <person name="Su D."/>
            <person name="Yu L."/>
        </authorList>
    </citation>
    <scope>NUCLEOTIDE SEQUENCE [LARGE SCALE GENOMIC DNA]</scope>
    <source>
        <strain evidence="4 5">YN2</strain>
    </source>
</reference>
<dbReference type="EC" id="2.1.1.171" evidence="4"/>
<sequence length="183" mass="19578">MRIVGGSLKGRTLKGPSSSATRPTSDRLRESLFNVLAHAYGDPCDGARVLDLFAGTGALGIEALSRGARFAVFVEDAAEARGLIRDNMEALRLTGVARIFRRDATRLGEMGPGEPHGLAFCDPPYGKGLAEQAVASALAGGWLTPDALLVVEERTGAFAVPEGFRELERRAYDESELTFLERA</sequence>
<organism evidence="4 5">
    <name type="scientific">Xanthobacter dioxanivorans</name>
    <dbReference type="NCBI Taxonomy" id="2528964"/>
    <lineage>
        <taxon>Bacteria</taxon>
        <taxon>Pseudomonadati</taxon>
        <taxon>Pseudomonadota</taxon>
        <taxon>Alphaproteobacteria</taxon>
        <taxon>Hyphomicrobiales</taxon>
        <taxon>Xanthobacteraceae</taxon>
        <taxon>Xanthobacter</taxon>
    </lineage>
</organism>
<gene>
    <name evidence="4" type="primary">rsmD</name>
    <name evidence="4" type="ORF">EZH22_26700</name>
</gene>
<dbReference type="InterPro" id="IPR029063">
    <property type="entry name" value="SAM-dependent_MTases_sf"/>
</dbReference>
<dbReference type="PIRSF" id="PIRSF004553">
    <property type="entry name" value="CHP00095"/>
    <property type="match status" value="1"/>
</dbReference>
<dbReference type="PANTHER" id="PTHR43542">
    <property type="entry name" value="METHYLTRANSFERASE"/>
    <property type="match status" value="1"/>
</dbReference>
<keyword evidence="1 4" id="KW-0489">Methyltransferase</keyword>
<evidence type="ECO:0000256" key="2">
    <source>
        <dbReference type="ARBA" id="ARBA00022679"/>
    </source>
</evidence>
<dbReference type="GO" id="GO:0003676">
    <property type="term" value="F:nucleic acid binding"/>
    <property type="evidence" value="ECO:0007669"/>
    <property type="project" value="InterPro"/>
</dbReference>
<dbReference type="Proteomes" id="UP000596427">
    <property type="component" value="Chromosome"/>
</dbReference>
<accession>A0A974SIS5</accession>
<evidence type="ECO:0000313" key="5">
    <source>
        <dbReference type="Proteomes" id="UP000596427"/>
    </source>
</evidence>
<feature type="region of interest" description="Disordered" evidence="3">
    <location>
        <begin position="1"/>
        <end position="25"/>
    </location>
</feature>
<dbReference type="CDD" id="cd02440">
    <property type="entry name" value="AdoMet_MTases"/>
    <property type="match status" value="1"/>
</dbReference>
<evidence type="ECO:0000313" key="4">
    <source>
        <dbReference type="EMBL" id="QRG06489.1"/>
    </source>
</evidence>
<evidence type="ECO:0000256" key="3">
    <source>
        <dbReference type="SAM" id="MobiDB-lite"/>
    </source>
</evidence>
<evidence type="ECO:0000256" key="1">
    <source>
        <dbReference type="ARBA" id="ARBA00022603"/>
    </source>
</evidence>
<dbReference type="KEGG" id="xdi:EZH22_26700"/>
<dbReference type="SUPFAM" id="SSF53335">
    <property type="entry name" value="S-adenosyl-L-methionine-dependent methyltransferases"/>
    <property type="match status" value="1"/>
</dbReference>
<dbReference type="NCBIfam" id="TIGR00095">
    <property type="entry name" value="16S rRNA (guanine(966)-N(2))-methyltransferase RsmD"/>
    <property type="match status" value="1"/>
</dbReference>
<dbReference type="EMBL" id="CP063362">
    <property type="protein sequence ID" value="QRG06489.1"/>
    <property type="molecule type" value="Genomic_DNA"/>
</dbReference>
<dbReference type="PANTHER" id="PTHR43542:SF1">
    <property type="entry name" value="METHYLTRANSFERASE"/>
    <property type="match status" value="1"/>
</dbReference>
<dbReference type="InterPro" id="IPR002052">
    <property type="entry name" value="DNA_methylase_N6_adenine_CS"/>
</dbReference>
<keyword evidence="5" id="KW-1185">Reference proteome</keyword>
<dbReference type="Gene3D" id="3.40.50.150">
    <property type="entry name" value="Vaccinia Virus protein VP39"/>
    <property type="match status" value="1"/>
</dbReference>
<proteinExistence type="predicted"/>
<dbReference type="Pfam" id="PF03602">
    <property type="entry name" value="Cons_hypoth95"/>
    <property type="match status" value="1"/>
</dbReference>
<dbReference type="GO" id="GO:0052913">
    <property type="term" value="F:16S rRNA (guanine(966)-N(2))-methyltransferase activity"/>
    <property type="evidence" value="ECO:0007669"/>
    <property type="project" value="UniProtKB-EC"/>
</dbReference>
<name>A0A974SIS5_9HYPH</name>